<dbReference type="OrthoDB" id="1054225at2759"/>
<dbReference type="GO" id="GO:0006355">
    <property type="term" value="P:regulation of DNA-templated transcription"/>
    <property type="evidence" value="ECO:0007669"/>
    <property type="project" value="InterPro"/>
</dbReference>
<dbReference type="Gene3D" id="1.20.1160.11">
    <property type="entry name" value="Paired amphipathic helix"/>
    <property type="match status" value="1"/>
</dbReference>
<protein>
    <recommendedName>
        <fullName evidence="5">Histone deacetylase interacting domain-containing protein</fullName>
    </recommendedName>
</protein>
<comment type="caution">
    <text evidence="3">The sequence shown here is derived from an EMBL/GenBank/DDBJ whole genome shotgun (WGS) entry which is preliminary data.</text>
</comment>
<reference evidence="3" key="1">
    <citation type="submission" date="2019-07" db="EMBL/GenBank/DDBJ databases">
        <authorList>
            <person name="Dittberner H."/>
        </authorList>
    </citation>
    <scope>NUCLEOTIDE SEQUENCE [LARGE SCALE GENOMIC DNA]</scope>
</reference>
<organism evidence="3 4">
    <name type="scientific">Arabis nemorensis</name>
    <dbReference type="NCBI Taxonomy" id="586526"/>
    <lineage>
        <taxon>Eukaryota</taxon>
        <taxon>Viridiplantae</taxon>
        <taxon>Streptophyta</taxon>
        <taxon>Embryophyta</taxon>
        <taxon>Tracheophyta</taxon>
        <taxon>Spermatophyta</taxon>
        <taxon>Magnoliopsida</taxon>
        <taxon>eudicotyledons</taxon>
        <taxon>Gunneridae</taxon>
        <taxon>Pentapetalae</taxon>
        <taxon>rosids</taxon>
        <taxon>malvids</taxon>
        <taxon>Brassicales</taxon>
        <taxon>Brassicaceae</taxon>
        <taxon>Arabideae</taxon>
        <taxon>Arabis</taxon>
    </lineage>
</organism>
<sequence length="342" mass="39822">MKNCKRPRTSQESEFYQYPTDCSEEEIQLRCEFVKKLKTLDDKRVFEQFVRAVKSYQSGSVTYIDLKNKLVSILRNHQDLLHEVLSGFASPARNSKNPNTKSDIVRIGVLLNKVQALGETVYKAFIGTVGFSCDIEVMIEQLEEVFRDHTSLKEEFKTILIDSRLLKPKRRLEAVAKPVTENKRANQKISENVTPSYRIRPDYVEGSSSHEVLNDKYVLVGGYDPDKVVHKRKRHWRDVRINKLDDKLLEDDLFLTNVPSVIRFGKNDLCDKELCEKPPLGFTQVIQRFHKGKKVPQIFRTDPKNAVRGILPRLQSMEKEIRKAKKCNLRRIDNRVKYNVNK</sequence>
<dbReference type="Proteomes" id="UP000489600">
    <property type="component" value="Unassembled WGS sequence"/>
</dbReference>
<dbReference type="SUPFAM" id="SSF47762">
    <property type="entry name" value="PAH2 domain"/>
    <property type="match status" value="1"/>
</dbReference>
<dbReference type="AlphaFoldDB" id="A0A565AUH0"/>
<evidence type="ECO:0000313" key="3">
    <source>
        <dbReference type="EMBL" id="VVA93017.1"/>
    </source>
</evidence>
<proteinExistence type="predicted"/>
<gene>
    <name evidence="3" type="ORF">ANE_LOCUS3462</name>
</gene>
<evidence type="ECO:0000313" key="4">
    <source>
        <dbReference type="Proteomes" id="UP000489600"/>
    </source>
</evidence>
<evidence type="ECO:0000256" key="1">
    <source>
        <dbReference type="ARBA" id="ARBA00004123"/>
    </source>
</evidence>
<evidence type="ECO:0008006" key="5">
    <source>
        <dbReference type="Google" id="ProtNLM"/>
    </source>
</evidence>
<keyword evidence="2" id="KW-0539">Nucleus</keyword>
<dbReference type="InterPro" id="IPR036600">
    <property type="entry name" value="PAH_sf"/>
</dbReference>
<name>A0A565AUH0_9BRAS</name>
<dbReference type="GO" id="GO:0005634">
    <property type="term" value="C:nucleus"/>
    <property type="evidence" value="ECO:0007669"/>
    <property type="project" value="UniProtKB-SubCell"/>
</dbReference>
<comment type="subcellular location">
    <subcellularLocation>
        <location evidence="1">Nucleus</location>
    </subcellularLocation>
</comment>
<dbReference type="EMBL" id="CABITT030000001">
    <property type="protein sequence ID" value="VVA93017.1"/>
    <property type="molecule type" value="Genomic_DNA"/>
</dbReference>
<evidence type="ECO:0000256" key="2">
    <source>
        <dbReference type="ARBA" id="ARBA00023242"/>
    </source>
</evidence>
<accession>A0A565AUH0</accession>
<keyword evidence="4" id="KW-1185">Reference proteome</keyword>